<protein>
    <recommendedName>
        <fullName evidence="6">Glycosyltransferase</fullName>
    </recommendedName>
</protein>
<evidence type="ECO:0000313" key="5">
    <source>
        <dbReference type="Proteomes" id="UP001057291"/>
    </source>
</evidence>
<dbReference type="Gene3D" id="3.40.50.12580">
    <property type="match status" value="1"/>
</dbReference>
<dbReference type="PANTHER" id="PTHR12526:SF629">
    <property type="entry name" value="TEICHURONIC ACID BIOSYNTHESIS GLYCOSYLTRANSFERASE TUAH-RELATED"/>
    <property type="match status" value="1"/>
</dbReference>
<dbReference type="Proteomes" id="UP001057291">
    <property type="component" value="Unassembled WGS sequence"/>
</dbReference>
<evidence type="ECO:0000313" key="4">
    <source>
        <dbReference type="EMBL" id="GIM45664.1"/>
    </source>
</evidence>
<evidence type="ECO:0000256" key="3">
    <source>
        <dbReference type="SAM" id="Coils"/>
    </source>
</evidence>
<dbReference type="PANTHER" id="PTHR12526">
    <property type="entry name" value="GLYCOSYLTRANSFERASE"/>
    <property type="match status" value="1"/>
</dbReference>
<evidence type="ECO:0008006" key="6">
    <source>
        <dbReference type="Google" id="ProtNLM"/>
    </source>
</evidence>
<feature type="coiled-coil region" evidence="3">
    <location>
        <begin position="361"/>
        <end position="469"/>
    </location>
</feature>
<proteinExistence type="predicted"/>
<comment type="caution">
    <text evidence="4">The sequence shown here is derived from an EMBL/GenBank/DDBJ whole genome shotgun (WGS) entry which is preliminary data.</text>
</comment>
<dbReference type="Gene3D" id="3.40.50.2000">
    <property type="entry name" value="Glycogen Phosphorylase B"/>
    <property type="match status" value="1"/>
</dbReference>
<dbReference type="SUPFAM" id="SSF53756">
    <property type="entry name" value="UDP-Glycosyltransferase/glycogen phosphorylase"/>
    <property type="match status" value="2"/>
</dbReference>
<keyword evidence="2" id="KW-0808">Transferase</keyword>
<dbReference type="InterPro" id="IPR043148">
    <property type="entry name" value="TagF_C"/>
</dbReference>
<accession>A0AAV4LDC2</accession>
<dbReference type="Pfam" id="PF13692">
    <property type="entry name" value="Glyco_trans_1_4"/>
    <property type="match status" value="1"/>
</dbReference>
<dbReference type="GO" id="GO:0016757">
    <property type="term" value="F:glycosyltransferase activity"/>
    <property type="evidence" value="ECO:0007669"/>
    <property type="project" value="UniProtKB-KW"/>
</dbReference>
<keyword evidence="3" id="KW-0175">Coiled coil</keyword>
<keyword evidence="5" id="KW-1185">Reference proteome</keyword>
<evidence type="ECO:0000256" key="1">
    <source>
        <dbReference type="ARBA" id="ARBA00022676"/>
    </source>
</evidence>
<dbReference type="EMBL" id="BOQE01000001">
    <property type="protein sequence ID" value="GIM45664.1"/>
    <property type="molecule type" value="Genomic_DNA"/>
</dbReference>
<evidence type="ECO:0000256" key="2">
    <source>
        <dbReference type="ARBA" id="ARBA00022679"/>
    </source>
</evidence>
<organism evidence="4 5">
    <name type="scientific">Collibacillus ludicampi</name>
    <dbReference type="NCBI Taxonomy" id="2771369"/>
    <lineage>
        <taxon>Bacteria</taxon>
        <taxon>Bacillati</taxon>
        <taxon>Bacillota</taxon>
        <taxon>Bacilli</taxon>
        <taxon>Bacillales</taxon>
        <taxon>Alicyclobacillaceae</taxon>
        <taxon>Collibacillus</taxon>
    </lineage>
</organism>
<keyword evidence="1" id="KW-0328">Glycosyltransferase</keyword>
<gene>
    <name evidence="4" type="ORF">DNHGIG_12130</name>
</gene>
<dbReference type="AlphaFoldDB" id="A0AAV4LDC2"/>
<sequence length="919" mass="107316">MIRMNELLQSHVHSSSFCFPDQENKSSESQIALVIHNITLFEVMEPLLKSSPFKIDIFLPGFVDPQWGSMVKATEEHLIRKGYHPRILQRIPDEVYKIVISSQLYPIMPKSECNVRFLYGLAKETWNFDVWNVNYDLILCYGPYDESFLSGYALTQKIGPIRFAEFKQVDKNRRVGKRRLLYLPTYGSACSIEHLEKEFKNIHDQYDITIRLHHGTLFLEPERVKIANRIGKVADYDRSLAELLQETDVVLSDGSGAIFDAIANDIPVVVFQPVPPEPFEGKPSLEQQIIYDNLVPHTNNASEIKKLLDCALTDEDYINKRKQLADRLFPIKGSESITRAWEAIIRLLDGFQTNSGNSLVRQRLRKKFQDMSEQIQVLKTSVEQKESAWKEQYTTMLSEFEKKIKELGRLKQELAQRDQLIQQLTQKIVDKEIQIKQFIESNTKKDEHINDLNDQLSKIKVQLNQMTEELLIIYSSNFWKIASKYYKLRDSNPFTRTIYKALRKWKRDGTRALIYKVYSELKARNKPLTESNTFLAIINTLVDRFNRGEISGIAVISAAFEFDELYNQRTINLAKFLAKNNYGVLYVAWQWKPDELQSKGYQEVYRNIFQIPKFDFISQIDLLNLFSVVSDKLYFITIPDHGFYGTIRLVRELGFSLIYDILDDWEEFGRVDQAPWYNKEIEEAVLVTSDLVVAVSEPLKSKFTHLRTDIHVVGNGYDPLLLKHGDISLKEPTGENKIHVGYFGHLTESWFDWDLVFNIVENNSNMVFHLIGYGASNEIQQEIRKKPNIRFYGKVPPNELHKYVKHWHIGIIPFIDSKLSQAVDPIKVYEYMFFGLPTIVTGIEHIKDYPGVFYCGNRMLVADAIKNMYAQTIREKRLNPERIAFLASTTWDARFRKLENLCKRTNYWQRIYRDEDECQ</sequence>
<name>A0AAV4LDC2_9BACL</name>
<reference evidence="4" key="1">
    <citation type="journal article" date="2023" name="Int. J. Syst. Evol. Microbiol.">
        <title>Collibacillus ludicampi gen. nov., sp. nov., a new soil bacterium of the family Alicyclobacillaceae.</title>
        <authorList>
            <person name="Jojima T."/>
            <person name="Ioku Y."/>
            <person name="Fukuta Y."/>
            <person name="Shirasaka N."/>
            <person name="Matsumura Y."/>
            <person name="Mori M."/>
        </authorList>
    </citation>
    <scope>NUCLEOTIDE SEQUENCE</scope>
    <source>
        <strain evidence="4">TP075</strain>
    </source>
</reference>